<dbReference type="InterPro" id="IPR036598">
    <property type="entry name" value="GOLD_dom_sf"/>
</dbReference>
<dbReference type="InterPro" id="IPR009038">
    <property type="entry name" value="GOLD_dom"/>
</dbReference>
<dbReference type="InterPro" id="IPR052269">
    <property type="entry name" value="Golgi-PI4KB_interaction"/>
</dbReference>
<dbReference type="Proteomes" id="UP001591681">
    <property type="component" value="Unassembled WGS sequence"/>
</dbReference>
<organism evidence="4 5">
    <name type="scientific">Coilia grayii</name>
    <name type="common">Gray's grenadier anchovy</name>
    <dbReference type="NCBI Taxonomy" id="363190"/>
    <lineage>
        <taxon>Eukaryota</taxon>
        <taxon>Metazoa</taxon>
        <taxon>Chordata</taxon>
        <taxon>Craniata</taxon>
        <taxon>Vertebrata</taxon>
        <taxon>Euteleostomi</taxon>
        <taxon>Actinopterygii</taxon>
        <taxon>Neopterygii</taxon>
        <taxon>Teleostei</taxon>
        <taxon>Clupei</taxon>
        <taxon>Clupeiformes</taxon>
        <taxon>Clupeoidei</taxon>
        <taxon>Engraulidae</taxon>
        <taxon>Coilinae</taxon>
        <taxon>Coilia</taxon>
    </lineage>
</organism>
<evidence type="ECO:0000259" key="3">
    <source>
        <dbReference type="Pfam" id="PF13897"/>
    </source>
</evidence>
<gene>
    <name evidence="4" type="ORF">ACEWY4_010220</name>
</gene>
<keyword evidence="1" id="KW-0007">Acetylation</keyword>
<dbReference type="Pfam" id="PF13897">
    <property type="entry name" value="GOLD_2"/>
    <property type="match status" value="1"/>
</dbReference>
<proteinExistence type="predicted"/>
<dbReference type="EMBL" id="JBHFQA010000008">
    <property type="protein sequence ID" value="KAL2095501.1"/>
    <property type="molecule type" value="Genomic_DNA"/>
</dbReference>
<accession>A0ABD1K8P5</accession>
<name>A0ABD1K8P5_9TELE</name>
<keyword evidence="5" id="KW-1185">Reference proteome</keyword>
<protein>
    <recommendedName>
        <fullName evidence="3">GOLD domain-containing protein</fullName>
    </recommendedName>
</protein>
<evidence type="ECO:0000313" key="5">
    <source>
        <dbReference type="Proteomes" id="UP001591681"/>
    </source>
</evidence>
<comment type="caution">
    <text evidence="4">The sequence shown here is derived from an EMBL/GenBank/DDBJ whole genome shotgun (WGS) entry which is preliminary data.</text>
</comment>
<feature type="domain" description="GOLD" evidence="3">
    <location>
        <begin position="32"/>
        <end position="102"/>
    </location>
</feature>
<evidence type="ECO:0000256" key="1">
    <source>
        <dbReference type="ARBA" id="ARBA00022990"/>
    </source>
</evidence>
<sequence length="111" mass="12532">MPLVKPPSTWTSGSLKELKKNLQQDKSAMVKVHRGNIMTVHVPTVAEYRRVCWEFATDSYDIGFGIYFDWSPITSHAITVHISESSDDEDEEEEQEGRQIKPGAAQGLCHL</sequence>
<evidence type="ECO:0000313" key="4">
    <source>
        <dbReference type="EMBL" id="KAL2095501.1"/>
    </source>
</evidence>
<feature type="compositionally biased region" description="Acidic residues" evidence="2">
    <location>
        <begin position="85"/>
        <end position="95"/>
    </location>
</feature>
<dbReference type="AlphaFoldDB" id="A0ABD1K8P5"/>
<dbReference type="PANTHER" id="PTHR22973:SF3">
    <property type="entry name" value="PROTEIN TMED8"/>
    <property type="match status" value="1"/>
</dbReference>
<dbReference type="Gene3D" id="2.60.120.680">
    <property type="entry name" value="GOLD domain"/>
    <property type="match status" value="1"/>
</dbReference>
<dbReference type="SUPFAM" id="SSF101576">
    <property type="entry name" value="Supernatant protein factor (SPF), C-terminal domain"/>
    <property type="match status" value="1"/>
</dbReference>
<evidence type="ECO:0000256" key="2">
    <source>
        <dbReference type="SAM" id="MobiDB-lite"/>
    </source>
</evidence>
<reference evidence="4 5" key="1">
    <citation type="submission" date="2024-09" db="EMBL/GenBank/DDBJ databases">
        <title>A chromosome-level genome assembly of Gray's grenadier anchovy, Coilia grayii.</title>
        <authorList>
            <person name="Fu Z."/>
        </authorList>
    </citation>
    <scope>NUCLEOTIDE SEQUENCE [LARGE SCALE GENOMIC DNA]</scope>
    <source>
        <strain evidence="4">G4</strain>
        <tissue evidence="4">Muscle</tissue>
    </source>
</reference>
<feature type="region of interest" description="Disordered" evidence="2">
    <location>
        <begin position="83"/>
        <end position="111"/>
    </location>
</feature>
<dbReference type="PANTHER" id="PTHR22973">
    <property type="entry name" value="LD35087P"/>
    <property type="match status" value="1"/>
</dbReference>